<dbReference type="RefSeq" id="WP_272719729.1">
    <property type="nucleotide sequence ID" value="NZ_JAQPYS010000028.1"/>
</dbReference>
<keyword evidence="4" id="KW-1185">Reference proteome</keyword>
<proteinExistence type="predicted"/>
<dbReference type="InterPro" id="IPR052940">
    <property type="entry name" value="Carb_Esterase_6"/>
</dbReference>
<gene>
    <name evidence="3" type="ORF">PQG98_03825</name>
</gene>
<dbReference type="Pfam" id="PF03629">
    <property type="entry name" value="SASA"/>
    <property type="match status" value="1"/>
</dbReference>
<dbReference type="Gene3D" id="3.40.50.1110">
    <property type="entry name" value="SGNH hydrolase"/>
    <property type="match status" value="1"/>
</dbReference>
<accession>A0ABT5H4R9</accession>
<protein>
    <submittedName>
        <fullName evidence="3">Sialate O-acetylesterase</fullName>
    </submittedName>
</protein>
<evidence type="ECO:0000313" key="4">
    <source>
        <dbReference type="Proteomes" id="UP001215398"/>
    </source>
</evidence>
<evidence type="ECO:0000259" key="2">
    <source>
        <dbReference type="Pfam" id="PF03629"/>
    </source>
</evidence>
<dbReference type="PANTHER" id="PTHR31988">
    <property type="entry name" value="ESTERASE, PUTATIVE (DUF303)-RELATED"/>
    <property type="match status" value="1"/>
</dbReference>
<name>A0ABT5H4R9_9BACE</name>
<dbReference type="InterPro" id="IPR005181">
    <property type="entry name" value="SASA"/>
</dbReference>
<comment type="caution">
    <text evidence="3">The sequence shown here is derived from an EMBL/GenBank/DDBJ whole genome shotgun (WGS) entry which is preliminary data.</text>
</comment>
<sequence>MKYRTFNLILLLFLCTYLCYGQEKVFPKTREVVSINIPKEKFHLYLLIGQSNMAGRGTVEPQDTLGNSKILCLNRDGDWEIAKDPIHFDKPVAGVGPGLSFAREMLKTADKDIVIGLIPCAAGGSSIDIWLQDRFWEQTKTYPYNNTILRTKLALKDGTLKGILWHQGEADSSPQKRELYVQKCTQLIKKIRYFFKCLDVPFIAGELPSFNKNAKDFNPRLYEIKKHTINFDIVPSDAFTSLPDNVHLDAQSARELGKRYANKMKNMNRHEK</sequence>
<feature type="domain" description="Sialate O-acetylesterase" evidence="2">
    <location>
        <begin position="42"/>
        <end position="265"/>
    </location>
</feature>
<dbReference type="SUPFAM" id="SSF52266">
    <property type="entry name" value="SGNH hydrolase"/>
    <property type="match status" value="1"/>
</dbReference>
<dbReference type="EMBL" id="JAQPYS010000028">
    <property type="protein sequence ID" value="MDC7135474.1"/>
    <property type="molecule type" value="Genomic_DNA"/>
</dbReference>
<dbReference type="Proteomes" id="UP001215398">
    <property type="component" value="Unassembled WGS sequence"/>
</dbReference>
<reference evidence="3 4" key="1">
    <citation type="submission" date="2023-01" db="EMBL/GenBank/DDBJ databases">
        <title>Exploring GABA producing Bacteroides strains toward improving mental health.</title>
        <authorList>
            <person name="Yousuf B."/>
            <person name="Bouhlel N.E."/>
            <person name="Mottawea W."/>
            <person name="Hammami R."/>
        </authorList>
    </citation>
    <scope>NUCLEOTIDE SEQUENCE [LARGE SCALE GENOMIC DNA]</scope>
    <source>
        <strain evidence="3 4">UO.H1054</strain>
    </source>
</reference>
<organism evidence="3 4">
    <name type="scientific">Bacteroides zhangwenhongii</name>
    <dbReference type="NCBI Taxonomy" id="2650157"/>
    <lineage>
        <taxon>Bacteria</taxon>
        <taxon>Pseudomonadati</taxon>
        <taxon>Bacteroidota</taxon>
        <taxon>Bacteroidia</taxon>
        <taxon>Bacteroidales</taxon>
        <taxon>Bacteroidaceae</taxon>
        <taxon>Bacteroides</taxon>
    </lineage>
</organism>
<evidence type="ECO:0000313" key="3">
    <source>
        <dbReference type="EMBL" id="MDC7135474.1"/>
    </source>
</evidence>
<dbReference type="PANTHER" id="PTHR31988:SF19">
    <property type="entry name" value="9-O-ACETYL-N-ACETYLNEURAMINIC ACID DEACETYLASE-RELATED"/>
    <property type="match status" value="1"/>
</dbReference>
<dbReference type="InterPro" id="IPR036514">
    <property type="entry name" value="SGNH_hydro_sf"/>
</dbReference>
<keyword evidence="1" id="KW-0378">Hydrolase</keyword>
<evidence type="ECO:0000256" key="1">
    <source>
        <dbReference type="ARBA" id="ARBA00022801"/>
    </source>
</evidence>